<keyword evidence="2" id="KW-1185">Reference proteome</keyword>
<dbReference type="Proteomes" id="UP001499852">
    <property type="component" value="Unassembled WGS sequence"/>
</dbReference>
<dbReference type="InterPro" id="IPR054809">
    <property type="entry name" value="Amuc_1101-like"/>
</dbReference>
<gene>
    <name evidence="1" type="ORF">GCM10023213_15370</name>
</gene>
<sequence>MADSKSIAVLNLGSQRLSGAIFSKSGGDLVLKKYEFLDMSGDPTVDASRIPQLKVGVQEIASRLKLKGNPVNYAVAGHTVFSRFVKLPPVQGDRMDQIVEFEARQNVPFPINEVIWDYEVVSELGETEVIIVAIKSDSLNETNDTVAEAGLKTNCVDLAPLALFNAFRYSYPDVDEPAVIIDLGARSTNLVFVEDGRFFTRNVLVGGAAITNAIAKEFSISFGEAEQQKVAVGFVAQGGAVEEHSDPAIAALSKVIRNAATRLHGEIMRTINYYRTQQGGSQPKRIFVCGGGALLGNMTLFLEEKLKLPVEIFNPLRGVQVDRGVNAEAAAADAPFLSELVGLGLRSAGGCPSEIELVPEVVANARDAKRRAPALVIAGVCLWSALGAGMLYFQNAERVTQEQLSTMQQENNRLMALTNQIKQQDALLAQSISLVTPLAEAVGDRAYWVRMLNAINNAFDNDLIWLTVVEPLKDGKPITPALFGQEESAVDSNIKPVPGKPVYELRLQGLYRKNDEGEQVVYRFASALAKMSYFSAEKFEEKRANYVSAESGVEEDRYAYKFNIKLPLQQPIKFTN</sequence>
<dbReference type="CDD" id="cd24049">
    <property type="entry name" value="ASKHA_NBD_PilM"/>
    <property type="match status" value="1"/>
</dbReference>
<dbReference type="InterPro" id="IPR005883">
    <property type="entry name" value="PilM"/>
</dbReference>
<dbReference type="NCBIfam" id="NF045709">
    <property type="entry name" value="Amuc_1101_fam"/>
    <property type="match status" value="1"/>
</dbReference>
<dbReference type="EMBL" id="BAABIA010000003">
    <property type="protein sequence ID" value="GAA5137826.1"/>
    <property type="molecule type" value="Genomic_DNA"/>
</dbReference>
<organism evidence="1 2">
    <name type="scientific">Prosthecobacter algae</name>
    <dbReference type="NCBI Taxonomy" id="1144682"/>
    <lineage>
        <taxon>Bacteria</taxon>
        <taxon>Pseudomonadati</taxon>
        <taxon>Verrucomicrobiota</taxon>
        <taxon>Verrucomicrobiia</taxon>
        <taxon>Verrucomicrobiales</taxon>
        <taxon>Verrucomicrobiaceae</taxon>
        <taxon>Prosthecobacter</taxon>
    </lineage>
</organism>
<dbReference type="NCBIfam" id="TIGR01175">
    <property type="entry name" value="pilM"/>
    <property type="match status" value="1"/>
</dbReference>
<name>A0ABP9NZV3_9BACT</name>
<dbReference type="InterPro" id="IPR050696">
    <property type="entry name" value="FtsA/MreB"/>
</dbReference>
<dbReference type="Pfam" id="PF11104">
    <property type="entry name" value="PilM_2"/>
    <property type="match status" value="1"/>
</dbReference>
<evidence type="ECO:0000313" key="1">
    <source>
        <dbReference type="EMBL" id="GAA5137826.1"/>
    </source>
</evidence>
<dbReference type="PANTHER" id="PTHR32432">
    <property type="entry name" value="CELL DIVISION PROTEIN FTSA-RELATED"/>
    <property type="match status" value="1"/>
</dbReference>
<proteinExistence type="predicted"/>
<dbReference type="RefSeq" id="WP_345735790.1">
    <property type="nucleotide sequence ID" value="NZ_BAABIA010000003.1"/>
</dbReference>
<reference evidence="2" key="1">
    <citation type="journal article" date="2019" name="Int. J. Syst. Evol. Microbiol.">
        <title>The Global Catalogue of Microorganisms (GCM) 10K type strain sequencing project: providing services to taxonomists for standard genome sequencing and annotation.</title>
        <authorList>
            <consortium name="The Broad Institute Genomics Platform"/>
            <consortium name="The Broad Institute Genome Sequencing Center for Infectious Disease"/>
            <person name="Wu L."/>
            <person name="Ma J."/>
        </authorList>
    </citation>
    <scope>NUCLEOTIDE SEQUENCE [LARGE SCALE GENOMIC DNA]</scope>
    <source>
        <strain evidence="2">JCM 18053</strain>
    </source>
</reference>
<dbReference type="InterPro" id="IPR043129">
    <property type="entry name" value="ATPase_NBD"/>
</dbReference>
<dbReference type="Gene3D" id="3.30.1490.300">
    <property type="match status" value="1"/>
</dbReference>
<dbReference type="Gene3D" id="3.30.420.40">
    <property type="match status" value="2"/>
</dbReference>
<dbReference type="PANTHER" id="PTHR32432:SF3">
    <property type="entry name" value="ETHANOLAMINE UTILIZATION PROTEIN EUTJ"/>
    <property type="match status" value="1"/>
</dbReference>
<dbReference type="SUPFAM" id="SSF53067">
    <property type="entry name" value="Actin-like ATPase domain"/>
    <property type="match status" value="2"/>
</dbReference>
<accession>A0ABP9NZV3</accession>
<evidence type="ECO:0008006" key="3">
    <source>
        <dbReference type="Google" id="ProtNLM"/>
    </source>
</evidence>
<comment type="caution">
    <text evidence="1">The sequence shown here is derived from an EMBL/GenBank/DDBJ whole genome shotgun (WGS) entry which is preliminary data.</text>
</comment>
<protein>
    <recommendedName>
        <fullName evidence="3">Type IV pilus assembly protein PilM</fullName>
    </recommendedName>
</protein>
<evidence type="ECO:0000313" key="2">
    <source>
        <dbReference type="Proteomes" id="UP001499852"/>
    </source>
</evidence>